<evidence type="ECO:0000256" key="3">
    <source>
        <dbReference type="ARBA" id="ARBA00022763"/>
    </source>
</evidence>
<dbReference type="GO" id="GO:0043916">
    <property type="term" value="F:DNA-7-methylguanine glycosylase activity"/>
    <property type="evidence" value="ECO:0007669"/>
    <property type="project" value="TreeGrafter"/>
</dbReference>
<dbReference type="SUPFAM" id="SSF55945">
    <property type="entry name" value="TATA-box binding protein-like"/>
    <property type="match status" value="1"/>
</dbReference>
<evidence type="ECO:0000256" key="2">
    <source>
        <dbReference type="ARBA" id="ARBA00012000"/>
    </source>
</evidence>
<evidence type="ECO:0000313" key="7">
    <source>
        <dbReference type="EMBL" id="TDQ62698.1"/>
    </source>
</evidence>
<dbReference type="GO" id="GO:0032131">
    <property type="term" value="F:alkylated DNA binding"/>
    <property type="evidence" value="ECO:0007669"/>
    <property type="project" value="TreeGrafter"/>
</dbReference>
<feature type="domain" description="HhH-GPD" evidence="5">
    <location>
        <begin position="131"/>
        <end position="291"/>
    </location>
</feature>
<dbReference type="InterPro" id="IPR051912">
    <property type="entry name" value="Alkylbase_DNA_Glycosylase/TA"/>
</dbReference>
<dbReference type="InterPro" id="IPR011257">
    <property type="entry name" value="DNA_glycosylase"/>
</dbReference>
<dbReference type="CDD" id="cd00056">
    <property type="entry name" value="ENDO3c"/>
    <property type="match status" value="1"/>
</dbReference>
<dbReference type="GO" id="GO:0008725">
    <property type="term" value="F:DNA-3-methyladenine glycosylase activity"/>
    <property type="evidence" value="ECO:0007669"/>
    <property type="project" value="TreeGrafter"/>
</dbReference>
<evidence type="ECO:0000313" key="8">
    <source>
        <dbReference type="Proteomes" id="UP000295705"/>
    </source>
</evidence>
<sequence length="299" mass="31383">MVHVEDRTLAFTPPLCPDNLFGHLVATAVPGVEEWHDGAYRRTLALPGGPGVVSLRPIADQVDATLTLTDPADADEAARLARRVLDLDADPAAVDGTLRADPVLTALVDEAPGRRVPGSPDADEFAVRAVLGQQVSTAAARTHAGRLVRGHGTPLPDGFAGPGSTLTHLFPSPAALTAVDPDELGMPRTRKRTLLGLVRALADGEVVLDPADVPASRAALAGLPGIGPWTVDTVAMRALGDPDAFLPGDLGIRVAAERLGLPARDRDLVARAEPWRPYRAYAVQYLWAALDHAVNVMPG</sequence>
<evidence type="ECO:0000259" key="6">
    <source>
        <dbReference type="SMART" id="SM01009"/>
    </source>
</evidence>
<comment type="caution">
    <text evidence="7">The sequence shown here is derived from an EMBL/GenBank/DDBJ whole genome shotgun (WGS) entry which is preliminary data.</text>
</comment>
<dbReference type="PANTHER" id="PTHR43003:SF13">
    <property type="entry name" value="DNA-3-METHYLADENINE GLYCOSYLASE 2"/>
    <property type="match status" value="1"/>
</dbReference>
<evidence type="ECO:0000256" key="1">
    <source>
        <dbReference type="ARBA" id="ARBA00000086"/>
    </source>
</evidence>
<dbReference type="InterPro" id="IPR010316">
    <property type="entry name" value="AlkA_N"/>
</dbReference>
<dbReference type="GO" id="GO:0006285">
    <property type="term" value="P:base-excision repair, AP site formation"/>
    <property type="evidence" value="ECO:0007669"/>
    <property type="project" value="TreeGrafter"/>
</dbReference>
<dbReference type="SMART" id="SM00478">
    <property type="entry name" value="ENDO3c"/>
    <property type="match status" value="1"/>
</dbReference>
<keyword evidence="3" id="KW-0227">DNA damage</keyword>
<dbReference type="Proteomes" id="UP000295705">
    <property type="component" value="Unassembled WGS sequence"/>
</dbReference>
<organism evidence="7 8">
    <name type="scientific">Actinomycetospora succinea</name>
    <dbReference type="NCBI Taxonomy" id="663603"/>
    <lineage>
        <taxon>Bacteria</taxon>
        <taxon>Bacillati</taxon>
        <taxon>Actinomycetota</taxon>
        <taxon>Actinomycetes</taxon>
        <taxon>Pseudonocardiales</taxon>
        <taxon>Pseudonocardiaceae</taxon>
        <taxon>Actinomycetospora</taxon>
    </lineage>
</organism>
<keyword evidence="4" id="KW-0234">DNA repair</keyword>
<dbReference type="Gene3D" id="1.10.340.30">
    <property type="entry name" value="Hypothetical protein, domain 2"/>
    <property type="match status" value="1"/>
</dbReference>
<protein>
    <recommendedName>
        <fullName evidence="2">DNA-3-methyladenine glycosylase II</fullName>
        <ecNumber evidence="2">3.2.2.21</ecNumber>
    </recommendedName>
</protein>
<dbReference type="Gene3D" id="1.10.1670.10">
    <property type="entry name" value="Helix-hairpin-Helix base-excision DNA repair enzymes (C-terminal)"/>
    <property type="match status" value="1"/>
</dbReference>
<dbReference type="InterPro" id="IPR037046">
    <property type="entry name" value="AlkA_N_sf"/>
</dbReference>
<feature type="domain" description="DNA-3-methyladenine glycosylase AlkA N-terminal" evidence="6">
    <location>
        <begin position="6"/>
        <end position="121"/>
    </location>
</feature>
<dbReference type="InterPro" id="IPR023170">
    <property type="entry name" value="HhH_base_excis_C"/>
</dbReference>
<dbReference type="RefSeq" id="WP_243741553.1">
    <property type="nucleotide sequence ID" value="NZ_BAABHR010000007.1"/>
</dbReference>
<dbReference type="PANTHER" id="PTHR43003">
    <property type="entry name" value="DNA-3-METHYLADENINE GLYCOSYLASE"/>
    <property type="match status" value="1"/>
</dbReference>
<dbReference type="EMBL" id="SNYO01000002">
    <property type="protein sequence ID" value="TDQ62698.1"/>
    <property type="molecule type" value="Genomic_DNA"/>
</dbReference>
<dbReference type="Gene3D" id="3.30.310.20">
    <property type="entry name" value="DNA-3-methyladenine glycosylase AlkA, N-terminal domain"/>
    <property type="match status" value="1"/>
</dbReference>
<evidence type="ECO:0000259" key="5">
    <source>
        <dbReference type="SMART" id="SM00478"/>
    </source>
</evidence>
<dbReference type="InterPro" id="IPR003265">
    <property type="entry name" value="HhH-GPD_domain"/>
</dbReference>
<evidence type="ECO:0000256" key="4">
    <source>
        <dbReference type="ARBA" id="ARBA00023204"/>
    </source>
</evidence>
<dbReference type="AlphaFoldDB" id="A0A4R6VH94"/>
<dbReference type="GO" id="GO:0005737">
    <property type="term" value="C:cytoplasm"/>
    <property type="evidence" value="ECO:0007669"/>
    <property type="project" value="TreeGrafter"/>
</dbReference>
<dbReference type="SMART" id="SM01009">
    <property type="entry name" value="AlkA_N"/>
    <property type="match status" value="1"/>
</dbReference>
<gene>
    <name evidence="7" type="ORF">EV188_102353</name>
</gene>
<comment type="catalytic activity">
    <reaction evidence="1">
        <text>Hydrolysis of alkylated DNA, releasing 3-methyladenine, 3-methylguanine, 7-methylguanine and 7-methyladenine.</text>
        <dbReference type="EC" id="3.2.2.21"/>
    </reaction>
</comment>
<dbReference type="SUPFAM" id="SSF48150">
    <property type="entry name" value="DNA-glycosylase"/>
    <property type="match status" value="1"/>
</dbReference>
<keyword evidence="8" id="KW-1185">Reference proteome</keyword>
<proteinExistence type="predicted"/>
<dbReference type="GO" id="GO:0006307">
    <property type="term" value="P:DNA alkylation repair"/>
    <property type="evidence" value="ECO:0007669"/>
    <property type="project" value="TreeGrafter"/>
</dbReference>
<reference evidence="7 8" key="1">
    <citation type="submission" date="2019-03" db="EMBL/GenBank/DDBJ databases">
        <title>Genomic Encyclopedia of Type Strains, Phase IV (KMG-IV): sequencing the most valuable type-strain genomes for metagenomic binning, comparative biology and taxonomic classification.</title>
        <authorList>
            <person name="Goeker M."/>
        </authorList>
    </citation>
    <scope>NUCLEOTIDE SEQUENCE [LARGE SCALE GENOMIC DNA]</scope>
    <source>
        <strain evidence="7 8">DSM 45775</strain>
    </source>
</reference>
<accession>A0A4R6VH94</accession>
<dbReference type="GO" id="GO:0032993">
    <property type="term" value="C:protein-DNA complex"/>
    <property type="evidence" value="ECO:0007669"/>
    <property type="project" value="TreeGrafter"/>
</dbReference>
<name>A0A4R6VH94_9PSEU</name>
<dbReference type="EC" id="3.2.2.21" evidence="2"/>
<dbReference type="Pfam" id="PF06029">
    <property type="entry name" value="AlkA_N"/>
    <property type="match status" value="1"/>
</dbReference>